<name>A0A2N0BHC5_9LEPT</name>
<sequence>MITDFQFEGIGRRELSFVFRIGIPIRSFLEKFLDLFRLDAEFFLKNKKMLTLMESIQNPLTVRNSPVLKN</sequence>
<accession>A0A2N0BHC5</accession>
<evidence type="ECO:0000313" key="1">
    <source>
        <dbReference type="EMBL" id="PJZ93418.1"/>
    </source>
</evidence>
<accession>A0A2N0BA95</accession>
<dbReference type="EMBL" id="NPEF01000063">
    <property type="protein sequence ID" value="PJZ93418.1"/>
    <property type="molecule type" value="Genomic_DNA"/>
</dbReference>
<organism evidence="1">
    <name type="scientific">Leptospira ellisii</name>
    <dbReference type="NCBI Taxonomy" id="2023197"/>
    <lineage>
        <taxon>Bacteria</taxon>
        <taxon>Pseudomonadati</taxon>
        <taxon>Spirochaetota</taxon>
        <taxon>Spirochaetia</taxon>
        <taxon>Leptospirales</taxon>
        <taxon>Leptospiraceae</taxon>
        <taxon>Leptospira</taxon>
    </lineage>
</organism>
<proteinExistence type="predicted"/>
<gene>
    <name evidence="1" type="ORF">CH379_07895</name>
</gene>
<protein>
    <submittedName>
        <fullName evidence="1">Uncharacterized protein</fullName>
    </submittedName>
</protein>
<reference evidence="1" key="1">
    <citation type="submission" date="2017-07" db="EMBL/GenBank/DDBJ databases">
        <title>Leptospira spp. isolated from tropical soils.</title>
        <authorList>
            <person name="Thibeaux R."/>
            <person name="Iraola G."/>
            <person name="Ferres I."/>
            <person name="Bierque E."/>
            <person name="Girault D."/>
            <person name="Soupe-Gilbert M.-E."/>
            <person name="Picardeau M."/>
            <person name="Goarant C."/>
        </authorList>
    </citation>
    <scope>NUCLEOTIDE SEQUENCE [LARGE SCALE GENOMIC DNA]</scope>
    <source>
        <strain evidence="1">ATI7-C-A5</strain>
    </source>
</reference>
<dbReference type="AlphaFoldDB" id="A0A2N0BHC5"/>
<comment type="caution">
    <text evidence="1">The sequence shown here is derived from an EMBL/GenBank/DDBJ whole genome shotgun (WGS) entry which is preliminary data.</text>
</comment>